<evidence type="ECO:0000313" key="2">
    <source>
        <dbReference type="EMBL" id="SVE09735.1"/>
    </source>
</evidence>
<evidence type="ECO:0000259" key="1">
    <source>
        <dbReference type="Pfam" id="PF18755"/>
    </source>
</evidence>
<gene>
    <name evidence="2" type="ORF">METZ01_LOCUS462589</name>
</gene>
<feature type="non-terminal residue" evidence="2">
    <location>
        <position position="1"/>
    </location>
</feature>
<accession>A0A383AR95</accession>
<proteinExistence type="predicted"/>
<name>A0A383AR95_9ZZZZ</name>
<feature type="domain" description="RAMA" evidence="1">
    <location>
        <begin position="2"/>
        <end position="76"/>
    </location>
</feature>
<organism evidence="2">
    <name type="scientific">marine metagenome</name>
    <dbReference type="NCBI Taxonomy" id="408172"/>
    <lineage>
        <taxon>unclassified sequences</taxon>
        <taxon>metagenomes</taxon>
        <taxon>ecological metagenomes</taxon>
    </lineage>
</organism>
<protein>
    <recommendedName>
        <fullName evidence="1">RAMA domain-containing protein</fullName>
    </recommendedName>
</protein>
<reference evidence="2" key="1">
    <citation type="submission" date="2018-05" db="EMBL/GenBank/DDBJ databases">
        <authorList>
            <person name="Lanie J.A."/>
            <person name="Ng W.-L."/>
            <person name="Kazmierczak K.M."/>
            <person name="Andrzejewski T.M."/>
            <person name="Davidsen T.M."/>
            <person name="Wayne K.J."/>
            <person name="Tettelin H."/>
            <person name="Glass J.I."/>
            <person name="Rusch D."/>
            <person name="Podicherti R."/>
            <person name="Tsui H.-C.T."/>
            <person name="Winkler M.E."/>
        </authorList>
    </citation>
    <scope>NUCLEOTIDE SEQUENCE</scope>
</reference>
<dbReference type="AlphaFoldDB" id="A0A383AR95"/>
<dbReference type="Pfam" id="PF18755">
    <property type="entry name" value="RAMA"/>
    <property type="match status" value="1"/>
</dbReference>
<sequence length="78" mass="8667">LGIIKPGTSIFDQKKKINAKIMVDGSIKHKESAGSIHKVAAKIMGTESYNGWTYWYCNVGGSIVPIDNLRQRFLSKNI</sequence>
<dbReference type="InterPro" id="IPR040843">
    <property type="entry name" value="RAMA"/>
</dbReference>
<dbReference type="EMBL" id="UINC01193904">
    <property type="protein sequence ID" value="SVE09735.1"/>
    <property type="molecule type" value="Genomic_DNA"/>
</dbReference>